<accession>A0A1H2EVK0</accession>
<evidence type="ECO:0000313" key="3">
    <source>
        <dbReference type="Proteomes" id="UP000199608"/>
    </source>
</evidence>
<feature type="transmembrane region" description="Helical" evidence="1">
    <location>
        <begin position="207"/>
        <end position="224"/>
    </location>
</feature>
<dbReference type="PANTHER" id="PTHR18640">
    <property type="entry name" value="SOLUTE CARRIER FAMILY 10 MEMBER 7"/>
    <property type="match status" value="1"/>
</dbReference>
<keyword evidence="3" id="KW-1185">Reference proteome</keyword>
<keyword evidence="1" id="KW-1133">Transmembrane helix</keyword>
<organism evidence="2 3">
    <name type="scientific">Desulfobacula phenolica</name>
    <dbReference type="NCBI Taxonomy" id="90732"/>
    <lineage>
        <taxon>Bacteria</taxon>
        <taxon>Pseudomonadati</taxon>
        <taxon>Thermodesulfobacteriota</taxon>
        <taxon>Desulfobacteria</taxon>
        <taxon>Desulfobacterales</taxon>
        <taxon>Desulfobacteraceae</taxon>
        <taxon>Desulfobacula</taxon>
    </lineage>
</organism>
<feature type="transmembrane region" description="Helical" evidence="1">
    <location>
        <begin position="100"/>
        <end position="122"/>
    </location>
</feature>
<keyword evidence="1" id="KW-0472">Membrane</keyword>
<dbReference type="EMBL" id="FNLL01000003">
    <property type="protein sequence ID" value="SDT98983.1"/>
    <property type="molecule type" value="Genomic_DNA"/>
</dbReference>
<reference evidence="3" key="1">
    <citation type="submission" date="2016-10" db="EMBL/GenBank/DDBJ databases">
        <authorList>
            <person name="Varghese N."/>
            <person name="Submissions S."/>
        </authorList>
    </citation>
    <scope>NUCLEOTIDE SEQUENCE [LARGE SCALE GENOMIC DNA]</scope>
    <source>
        <strain evidence="3">DSM 3384</strain>
    </source>
</reference>
<dbReference type="Gene3D" id="1.20.1530.20">
    <property type="match status" value="1"/>
</dbReference>
<dbReference type="AlphaFoldDB" id="A0A1H2EVK0"/>
<feature type="transmembrane region" description="Helical" evidence="1">
    <location>
        <begin position="72"/>
        <end position="94"/>
    </location>
</feature>
<proteinExistence type="predicted"/>
<gene>
    <name evidence="2" type="ORF">SAMN04487931_103374</name>
</gene>
<evidence type="ECO:0000313" key="2">
    <source>
        <dbReference type="EMBL" id="SDT98983.1"/>
    </source>
</evidence>
<dbReference type="Pfam" id="PF13593">
    <property type="entry name" value="SBF_like"/>
    <property type="match status" value="1"/>
</dbReference>
<name>A0A1H2EVK0_9BACT</name>
<feature type="transmembrane region" description="Helical" evidence="1">
    <location>
        <begin position="43"/>
        <end position="60"/>
    </location>
</feature>
<protein>
    <submittedName>
        <fullName evidence="2">Solute carrier family 10 (Sodium/bile acid cotransporter), member 7</fullName>
    </submittedName>
</protein>
<evidence type="ECO:0000256" key="1">
    <source>
        <dbReference type="SAM" id="Phobius"/>
    </source>
</evidence>
<dbReference type="InterPro" id="IPR016833">
    <property type="entry name" value="Put_Na-Bile_cotransptr"/>
</dbReference>
<feature type="transmembrane region" description="Helical" evidence="1">
    <location>
        <begin position="265"/>
        <end position="285"/>
    </location>
</feature>
<feature type="transmembrane region" description="Helical" evidence="1">
    <location>
        <begin position="291"/>
        <end position="312"/>
    </location>
</feature>
<feature type="transmembrane region" description="Helical" evidence="1">
    <location>
        <begin position="167"/>
        <end position="186"/>
    </location>
</feature>
<dbReference type="Proteomes" id="UP000199608">
    <property type="component" value="Unassembled WGS sequence"/>
</dbReference>
<dbReference type="PANTHER" id="PTHR18640:SF10">
    <property type="entry name" value="SODIUM_METABOLITE COTRANSPORTER BASS4, CHLOROPLASTIC-RELATED"/>
    <property type="match status" value="1"/>
</dbReference>
<feature type="transmembrane region" description="Helical" evidence="1">
    <location>
        <begin position="129"/>
        <end position="155"/>
    </location>
</feature>
<sequence length="324" mass="35510">MQTIKKQWFLFSLVLVFVTVIFDQSDSLVKIGIFLKDNNCPEGMIFLIFIISGLLIESDQIKAGIKDIKSTVLALTVIILIAPMAAGLLCLFPIDTGVAVGLFIVAVMPTTLSSGIVMTGAAGGNMAHALFVTILSNFIGIFSIPIILSVLLSFLHQEKELVIDQGAIISKLILLVLFPLMIGIVARAKVFNSETLDKFKLQVINQWMIIGIVFISLAGAKQVLLGKGPAFFSILIVVSVFHLMLLGVSFLLVKIFRVEKGRCESIIFMGSQKTLALSVMIQVTYFNEFGIALLVCVSHHIVHLMIDGYLSVKMNRRIQAKKHS</sequence>
<dbReference type="InterPro" id="IPR038770">
    <property type="entry name" value="Na+/solute_symporter_sf"/>
</dbReference>
<keyword evidence="1" id="KW-0812">Transmembrane</keyword>
<feature type="transmembrane region" description="Helical" evidence="1">
    <location>
        <begin position="230"/>
        <end position="253"/>
    </location>
</feature>